<protein>
    <recommendedName>
        <fullName evidence="1">Reverse transcriptase domain-containing protein</fullName>
    </recommendedName>
</protein>
<dbReference type="Pfam" id="PF00078">
    <property type="entry name" value="RVT_1"/>
    <property type="match status" value="1"/>
</dbReference>
<dbReference type="Proteomes" id="UP001208570">
    <property type="component" value="Unassembled WGS sequence"/>
</dbReference>
<dbReference type="PROSITE" id="PS50878">
    <property type="entry name" value="RT_POL"/>
    <property type="match status" value="1"/>
</dbReference>
<reference evidence="2" key="1">
    <citation type="journal article" date="2023" name="Mol. Biol. Evol.">
        <title>Third-Generation Sequencing Reveals the Adaptive Role of the Epigenome in Three Deep-Sea Polychaetes.</title>
        <authorList>
            <person name="Perez M."/>
            <person name="Aroh O."/>
            <person name="Sun Y."/>
            <person name="Lan Y."/>
            <person name="Juniper S.K."/>
            <person name="Young C.R."/>
            <person name="Angers B."/>
            <person name="Qian P.Y."/>
        </authorList>
    </citation>
    <scope>NUCLEOTIDE SEQUENCE</scope>
    <source>
        <strain evidence="2">P08H-3</strain>
    </source>
</reference>
<dbReference type="SUPFAM" id="SSF56672">
    <property type="entry name" value="DNA/RNA polymerases"/>
    <property type="match status" value="1"/>
</dbReference>
<accession>A0AAD9JDV4</accession>
<comment type="caution">
    <text evidence="2">The sequence shown here is derived from an EMBL/GenBank/DDBJ whole genome shotgun (WGS) entry which is preliminary data.</text>
</comment>
<dbReference type="InterPro" id="IPR000477">
    <property type="entry name" value="RT_dom"/>
</dbReference>
<feature type="non-terminal residue" evidence="2">
    <location>
        <position position="1"/>
    </location>
</feature>
<sequence length="140" mass="15697">VFCYADDFILTSTSVTGLQKLINCANNYIVSHGLRFNPTKTQCATFGRKAQQTGWFLGGCKLAETDIIQYLGAVISDNPFHHIESRACRRAFYALQGVGLCKRGTDPDTIRYLWMTALRAVLTYGIPCKILFLYTITETI</sequence>
<organism evidence="2 3">
    <name type="scientific">Paralvinella palmiformis</name>
    <dbReference type="NCBI Taxonomy" id="53620"/>
    <lineage>
        <taxon>Eukaryota</taxon>
        <taxon>Metazoa</taxon>
        <taxon>Spiralia</taxon>
        <taxon>Lophotrochozoa</taxon>
        <taxon>Annelida</taxon>
        <taxon>Polychaeta</taxon>
        <taxon>Sedentaria</taxon>
        <taxon>Canalipalpata</taxon>
        <taxon>Terebellida</taxon>
        <taxon>Terebelliformia</taxon>
        <taxon>Alvinellidae</taxon>
        <taxon>Paralvinella</taxon>
    </lineage>
</organism>
<name>A0AAD9JDV4_9ANNE</name>
<dbReference type="InterPro" id="IPR043502">
    <property type="entry name" value="DNA/RNA_pol_sf"/>
</dbReference>
<proteinExistence type="predicted"/>
<evidence type="ECO:0000313" key="3">
    <source>
        <dbReference type="Proteomes" id="UP001208570"/>
    </source>
</evidence>
<dbReference type="AlphaFoldDB" id="A0AAD9JDV4"/>
<keyword evidence="3" id="KW-1185">Reference proteome</keyword>
<feature type="domain" description="Reverse transcriptase" evidence="1">
    <location>
        <begin position="1"/>
        <end position="75"/>
    </location>
</feature>
<gene>
    <name evidence="2" type="ORF">LSH36_368g01034</name>
</gene>
<evidence type="ECO:0000259" key="1">
    <source>
        <dbReference type="PROSITE" id="PS50878"/>
    </source>
</evidence>
<evidence type="ECO:0000313" key="2">
    <source>
        <dbReference type="EMBL" id="KAK2151278.1"/>
    </source>
</evidence>
<dbReference type="EMBL" id="JAODUP010000368">
    <property type="protein sequence ID" value="KAK2151278.1"/>
    <property type="molecule type" value="Genomic_DNA"/>
</dbReference>